<dbReference type="InterPro" id="IPR003593">
    <property type="entry name" value="AAA+_ATPase"/>
</dbReference>
<proteinExistence type="predicted"/>
<keyword evidence="3" id="KW-0378">Hydrolase</keyword>
<dbReference type="Gene3D" id="3.40.50.300">
    <property type="entry name" value="P-loop containing nucleotide triphosphate hydrolases"/>
    <property type="match status" value="1"/>
</dbReference>
<dbReference type="Pfam" id="PF17868">
    <property type="entry name" value="AAA_lid_8"/>
    <property type="match status" value="1"/>
</dbReference>
<dbReference type="InterPro" id="IPR050513">
    <property type="entry name" value="RavA_ATPases"/>
</dbReference>
<dbReference type="Gene3D" id="2.40.128.430">
    <property type="match status" value="1"/>
</dbReference>
<gene>
    <name evidence="7" type="ORF">ACED39_09040</name>
</gene>
<dbReference type="InterPro" id="IPR045427">
    <property type="entry name" value="MoxR"/>
</dbReference>
<dbReference type="PANTHER" id="PTHR32204:SF0">
    <property type="entry name" value="ATPASE RAVA"/>
    <property type="match status" value="1"/>
</dbReference>
<dbReference type="Pfam" id="PF20030">
    <property type="entry name" value="bpMoxR"/>
    <property type="match status" value="1"/>
</dbReference>
<name>A0ABV4MH65_9VIBR</name>
<dbReference type="InterPro" id="IPR027417">
    <property type="entry name" value="P-loop_NTPase"/>
</dbReference>
<evidence type="ECO:0000259" key="6">
    <source>
        <dbReference type="SMART" id="SM00382"/>
    </source>
</evidence>
<comment type="caution">
    <text evidence="7">The sequence shown here is derived from an EMBL/GenBank/DDBJ whole genome shotgun (WGS) entry which is preliminary data.</text>
</comment>
<dbReference type="InterPro" id="IPR046898">
    <property type="entry name" value="RavA_LARA_dom"/>
</dbReference>
<dbReference type="InterPro" id="IPR046932">
    <property type="entry name" value="RavA_LARA_sf"/>
</dbReference>
<sequence>MISQNRVSHSQKALLSERINKLAQALSDGVYEREETIKLCLLAALAGESVFLLGPPGIAKSLIAKRLIQAFDNSSYFEYLMTRFSTPEEVFGPLSIQELKDNGRYLRLTKGYLPKAQVVFLDEIWKAGPAILNTLLTVVNEKTFKNGSDIERVPMRLLVSASNELPDQDSGLEALYDRMLVRVFVNRIQNKQNFKSMLTVGTPQEAVIPEGLAITDQEYHQWQSELEQLELSDEVFEKLFELKSMLESAATAESGVDVADTDMYVSDRRWKKAVKLLKASAYFNGRDSINPLDLLLLQDCLWNSPESRDVVRSVIKQFALNHAFDQQEVEQQITLCREELGDIQEELESEFGIMLSMESTTGLLKKQINSYDISNAKSYKVGSTFGLVKLVLLHSNMSVSESEKGDSRWVYVPKNELERVIKDGQGDVYGYVNQNTNMCRLRFDVDAANNLVIKDIANRGVLVSVVTNKGLDDSIYQEWLTKSEQAMVQLEHAEHHLRKVRSNFHGALPHGFIDQELPRVMEASLQNLQQVLESTKTECERTVFRFKNLNQFFS</sequence>
<organism evidence="7 8">
    <name type="scientific">Vibrio bivalvicida</name>
    <dbReference type="NCBI Taxonomy" id="1276888"/>
    <lineage>
        <taxon>Bacteria</taxon>
        <taxon>Pseudomonadati</taxon>
        <taxon>Pseudomonadota</taxon>
        <taxon>Gammaproteobacteria</taxon>
        <taxon>Vibrionales</taxon>
        <taxon>Vibrionaceae</taxon>
        <taxon>Vibrio</taxon>
        <taxon>Vibrio oreintalis group</taxon>
    </lineage>
</organism>
<reference evidence="7 8" key="1">
    <citation type="submission" date="2024-06" db="EMBL/GenBank/DDBJ databases">
        <authorList>
            <person name="Steensen K."/>
            <person name="Seneca J."/>
            <person name="Bartlau N."/>
            <person name="Yu A.X."/>
            <person name="Polz M.F."/>
        </authorList>
    </citation>
    <scope>NUCLEOTIDE SEQUENCE [LARGE SCALE GENOMIC DNA]</scope>
    <source>
        <strain evidence="7 8">1F146</strain>
    </source>
</reference>
<dbReference type="InterPro" id="IPR041538">
    <property type="entry name" value="RavA-like_AAA_lid"/>
</dbReference>
<evidence type="ECO:0000256" key="4">
    <source>
        <dbReference type="ARBA" id="ARBA00022840"/>
    </source>
</evidence>
<dbReference type="EMBL" id="JBGOOS010000010">
    <property type="protein sequence ID" value="MEZ8208922.1"/>
    <property type="molecule type" value="Genomic_DNA"/>
</dbReference>
<dbReference type="Proteomes" id="UP001569151">
    <property type="component" value="Unassembled WGS sequence"/>
</dbReference>
<keyword evidence="4" id="KW-0067">ATP-binding</keyword>
<dbReference type="SMART" id="SM00382">
    <property type="entry name" value="AAA"/>
    <property type="match status" value="1"/>
</dbReference>
<evidence type="ECO:0000313" key="8">
    <source>
        <dbReference type="Proteomes" id="UP001569151"/>
    </source>
</evidence>
<evidence type="ECO:0000313" key="7">
    <source>
        <dbReference type="EMBL" id="MEZ8208922.1"/>
    </source>
</evidence>
<accession>A0ABV4MH65</accession>
<keyword evidence="2" id="KW-0547">Nucleotide-binding</keyword>
<keyword evidence="5" id="KW-0143">Chaperone</keyword>
<evidence type="ECO:0000256" key="3">
    <source>
        <dbReference type="ARBA" id="ARBA00022801"/>
    </source>
</evidence>
<keyword evidence="1" id="KW-0963">Cytoplasm</keyword>
<evidence type="ECO:0000256" key="1">
    <source>
        <dbReference type="ARBA" id="ARBA00022490"/>
    </source>
</evidence>
<dbReference type="PANTHER" id="PTHR32204">
    <property type="entry name" value="ATPASE RAVA"/>
    <property type="match status" value="1"/>
</dbReference>
<keyword evidence="8" id="KW-1185">Reference proteome</keyword>
<protein>
    <submittedName>
        <fullName evidence="7">ATPase RavA domain-containing protein</fullName>
    </submittedName>
</protein>
<evidence type="ECO:0000256" key="5">
    <source>
        <dbReference type="ARBA" id="ARBA00023186"/>
    </source>
</evidence>
<dbReference type="InterPro" id="IPR022547">
    <property type="entry name" value="ATPase_RavA_C"/>
</dbReference>
<dbReference type="RefSeq" id="WP_371718619.1">
    <property type="nucleotide sequence ID" value="NZ_JBGOOF010000011.1"/>
</dbReference>
<dbReference type="SUPFAM" id="SSF52540">
    <property type="entry name" value="P-loop containing nucleoside triphosphate hydrolases"/>
    <property type="match status" value="1"/>
</dbReference>
<dbReference type="Gene3D" id="1.20.58.1510">
    <property type="match status" value="1"/>
</dbReference>
<evidence type="ECO:0000256" key="2">
    <source>
        <dbReference type="ARBA" id="ARBA00022741"/>
    </source>
</evidence>
<feature type="domain" description="AAA+ ATPase" evidence="6">
    <location>
        <begin position="46"/>
        <end position="189"/>
    </location>
</feature>
<dbReference type="Pfam" id="PF20265">
    <property type="entry name" value="LARA_dom"/>
    <property type="match status" value="1"/>
</dbReference>
<dbReference type="Pfam" id="PF12592">
    <property type="entry name" value="ATPase_RavA_C"/>
    <property type="match status" value="1"/>
</dbReference>
<dbReference type="CDD" id="cd00009">
    <property type="entry name" value="AAA"/>
    <property type="match status" value="1"/>
</dbReference>